<dbReference type="AlphaFoldDB" id="A0AAC9NU15"/>
<sequence length="403" mass="46107">MYSELDFYHASTSGIFHKPDHPFYCTPNNNYKLLYERPNLHRCNLNISAPYHTENLSLIESLSQFPEKLELLKNMGFDCVVYSKPGNPLRGASGWGNDASQYLVLDPSIVFNWRAIPTPSKLPAQTVEDKKVFGRFHHNASSYFSEFSAQGEIGVHFGTAKAARARESALKNAIDVRAEFFGPSSLDIERLNSHQKEPSSEAEMLYFLLLKKLSYPRQGLKETVFNMPLDDIKETFAEFKSKPDSSTFQESIERAKLGEHYKVLVDGKSRFETTSKELAEVYVQAYRSCFHKTADILMNNPLELDDLGLWSSQDILKAINPDNETIKAYWEKPEDKRMAFVTHIIKGMGYDGITYKNKVEDEGSVSCIVFDKVQVHQYHERLPEFPSIDCDHAHCDNSMKLKR</sequence>
<name>A0AAC9NU15_9ALTE</name>
<geneLocation type="plasmid" evidence="2">
    <name>pamcp48-600</name>
</geneLocation>
<keyword evidence="1" id="KW-0614">Plasmid</keyword>
<gene>
    <name evidence="1" type="ORF">BM524_20945</name>
</gene>
<dbReference type="RefSeq" id="WP_071960985.1">
    <property type="nucleotide sequence ID" value="NZ_CP018025.1"/>
</dbReference>
<evidence type="ECO:0000313" key="2">
    <source>
        <dbReference type="Proteomes" id="UP000182101"/>
    </source>
</evidence>
<accession>A0AAC9NU15</accession>
<evidence type="ECO:0000313" key="1">
    <source>
        <dbReference type="EMBL" id="APD92371.1"/>
    </source>
</evidence>
<proteinExistence type="predicted"/>
<dbReference type="EMBL" id="CP018025">
    <property type="protein sequence ID" value="APD92371.1"/>
    <property type="molecule type" value="Genomic_DNA"/>
</dbReference>
<dbReference type="Proteomes" id="UP000182101">
    <property type="component" value="Plasmid pAMCP48-600"/>
</dbReference>
<protein>
    <submittedName>
        <fullName evidence="1">Uncharacterized protein</fullName>
    </submittedName>
</protein>
<reference evidence="1 2" key="1">
    <citation type="submission" date="2016-11" db="EMBL/GenBank/DDBJ databases">
        <title>Networking in microbes: conjugative elements and plasmids in the genus Alteromonas.</title>
        <authorList>
            <person name="Lopez-Perez M."/>
            <person name="Ramon-Marco N."/>
            <person name="Rodriguez-Valera F."/>
        </authorList>
    </citation>
    <scope>NUCLEOTIDE SEQUENCE [LARGE SCALE GENOMIC DNA]</scope>
    <source>
        <strain evidence="1 2">CP48</strain>
        <plasmid evidence="2">pamcp48-600</plasmid>
    </source>
</reference>
<organism evidence="1 2">
    <name type="scientific">Alteromonas mediterranea</name>
    <dbReference type="NCBI Taxonomy" id="314275"/>
    <lineage>
        <taxon>Bacteria</taxon>
        <taxon>Pseudomonadati</taxon>
        <taxon>Pseudomonadota</taxon>
        <taxon>Gammaproteobacteria</taxon>
        <taxon>Alteromonadales</taxon>
        <taxon>Alteromonadaceae</taxon>
        <taxon>Alteromonas/Salinimonas group</taxon>
        <taxon>Alteromonas</taxon>
    </lineage>
</organism>